<dbReference type="SMART" id="SM00359">
    <property type="entry name" value="PUA"/>
    <property type="match status" value="1"/>
</dbReference>
<dbReference type="PANTHER" id="PTHR22798:SF0">
    <property type="entry name" value="MALIGNANT T-CELL-AMPLIFIED SEQUENCE 1"/>
    <property type="match status" value="1"/>
</dbReference>
<dbReference type="OMA" id="GVENIHY"/>
<proteinExistence type="predicted"/>
<dbReference type="InterPro" id="IPR041366">
    <property type="entry name" value="Pre-PUA"/>
</dbReference>
<dbReference type="Pfam" id="PF17832">
    <property type="entry name" value="Pre-PUA"/>
    <property type="match status" value="1"/>
</dbReference>
<name>A0A813EWE2_POLGL</name>
<evidence type="ECO:0000313" key="5">
    <source>
        <dbReference type="Proteomes" id="UP000654075"/>
    </source>
</evidence>
<dbReference type="PROSITE" id="PS50890">
    <property type="entry name" value="PUA"/>
    <property type="match status" value="1"/>
</dbReference>
<dbReference type="EMBL" id="CAJNNV010015013">
    <property type="protein sequence ID" value="CAE8603081.1"/>
    <property type="molecule type" value="Genomic_DNA"/>
</dbReference>
<comment type="subcellular location">
    <subcellularLocation>
        <location evidence="1">Cytoplasm</location>
    </subcellularLocation>
</comment>
<dbReference type="InterPro" id="IPR002478">
    <property type="entry name" value="PUA"/>
</dbReference>
<dbReference type="Pfam" id="PF01472">
    <property type="entry name" value="PUA"/>
    <property type="match status" value="1"/>
</dbReference>
<dbReference type="InterPro" id="IPR004521">
    <property type="entry name" value="Uncharacterised_CHP00451"/>
</dbReference>
<dbReference type="Proteomes" id="UP000654075">
    <property type="component" value="Unassembled WGS sequence"/>
</dbReference>
<dbReference type="PANTHER" id="PTHR22798">
    <property type="entry name" value="MCT-1 PROTEIN"/>
    <property type="match status" value="1"/>
</dbReference>
<dbReference type="GO" id="GO:0003723">
    <property type="term" value="F:RNA binding"/>
    <property type="evidence" value="ECO:0007669"/>
    <property type="project" value="InterPro"/>
</dbReference>
<dbReference type="Gene3D" id="3.10.400.20">
    <property type="match status" value="1"/>
</dbReference>
<dbReference type="PIRSF" id="PIRSF005067">
    <property type="entry name" value="Tma_RNA-bind_prd"/>
    <property type="match status" value="1"/>
</dbReference>
<accession>A0A813EWE2</accession>
<keyword evidence="5" id="KW-1185">Reference proteome</keyword>
<feature type="domain" description="PUA" evidence="3">
    <location>
        <begin position="90"/>
        <end position="169"/>
    </location>
</feature>
<dbReference type="InterPro" id="IPR016437">
    <property type="entry name" value="MCT-1/Tma20"/>
</dbReference>
<dbReference type="CDD" id="cd11609">
    <property type="entry name" value="MCT1_N"/>
    <property type="match status" value="1"/>
</dbReference>
<feature type="non-terminal residue" evidence="4">
    <location>
        <position position="1"/>
    </location>
</feature>
<reference evidence="4" key="1">
    <citation type="submission" date="2021-02" db="EMBL/GenBank/DDBJ databases">
        <authorList>
            <person name="Dougan E. K."/>
            <person name="Rhodes N."/>
            <person name="Thang M."/>
            <person name="Chan C."/>
        </authorList>
    </citation>
    <scope>NUCLEOTIDE SEQUENCE</scope>
</reference>
<evidence type="ECO:0000259" key="3">
    <source>
        <dbReference type="SMART" id="SM00359"/>
    </source>
</evidence>
<dbReference type="GO" id="GO:0001731">
    <property type="term" value="P:formation of translation preinitiation complex"/>
    <property type="evidence" value="ECO:0007669"/>
    <property type="project" value="TreeGrafter"/>
</dbReference>
<dbReference type="FunFam" id="3.10.400.20:FF:000001">
    <property type="entry name" value="Malignant T-cell-amplified sequence 1"/>
    <property type="match status" value="1"/>
</dbReference>
<dbReference type="SUPFAM" id="SSF88697">
    <property type="entry name" value="PUA domain-like"/>
    <property type="match status" value="1"/>
</dbReference>
<dbReference type="CDD" id="cd21155">
    <property type="entry name" value="PUA_MCTS-1-like"/>
    <property type="match status" value="1"/>
</dbReference>
<dbReference type="AlphaFoldDB" id="A0A813EWE2"/>
<protein>
    <recommendedName>
        <fullName evidence="3">PUA domain-containing protein</fullName>
    </recommendedName>
</protein>
<dbReference type="NCBIfam" id="TIGR00451">
    <property type="entry name" value="unchar_dom_2"/>
    <property type="match status" value="1"/>
</dbReference>
<gene>
    <name evidence="4" type="ORF">PGLA1383_LOCUS21301</name>
</gene>
<evidence type="ECO:0000313" key="4">
    <source>
        <dbReference type="EMBL" id="CAE8603081.1"/>
    </source>
</evidence>
<dbReference type="GO" id="GO:0005737">
    <property type="term" value="C:cytoplasm"/>
    <property type="evidence" value="ECO:0007669"/>
    <property type="project" value="UniProtKB-SubCell"/>
</dbReference>
<comment type="caution">
    <text evidence="4">The sequence shown here is derived from an EMBL/GenBank/DDBJ whole genome shotgun (WGS) entry which is preliminary data.</text>
</comment>
<organism evidence="4 5">
    <name type="scientific">Polarella glacialis</name>
    <name type="common">Dinoflagellate</name>
    <dbReference type="NCBI Taxonomy" id="89957"/>
    <lineage>
        <taxon>Eukaryota</taxon>
        <taxon>Sar</taxon>
        <taxon>Alveolata</taxon>
        <taxon>Dinophyceae</taxon>
        <taxon>Suessiales</taxon>
        <taxon>Suessiaceae</taxon>
        <taxon>Polarella</taxon>
    </lineage>
</organism>
<dbReference type="InterPro" id="IPR015947">
    <property type="entry name" value="PUA-like_sf"/>
</dbReference>
<keyword evidence="2" id="KW-0963">Cytoplasm</keyword>
<evidence type="ECO:0000256" key="1">
    <source>
        <dbReference type="ARBA" id="ARBA00004496"/>
    </source>
</evidence>
<sequence length="179" mass="20015">GFTPADFTHGQNQVKSSVQRAIKTKISEQYPRLDNVMKDIWPKDANMVIAKCKDHITMVVVEKVPLFWQERDGPWLPTLRVLHKYPSCMPMMRVDKGAIKFLLRGATMMCPGLTSAGGRMEDDLPEGTPVQVLAEGTENACAVGILSMSTSDIKKVNKGICIDKIHYLDDGLWKIRELA</sequence>
<evidence type="ECO:0000256" key="2">
    <source>
        <dbReference type="ARBA" id="ARBA00022490"/>
    </source>
</evidence>
<dbReference type="OrthoDB" id="10249667at2759"/>